<dbReference type="GO" id="GO:0004803">
    <property type="term" value="F:transposase activity"/>
    <property type="evidence" value="ECO:0007669"/>
    <property type="project" value="InterPro"/>
</dbReference>
<feature type="domain" description="Transposase IS4-like" evidence="5">
    <location>
        <begin position="129"/>
        <end position="346"/>
    </location>
</feature>
<name>A0A0G3EE64_9BACT</name>
<organism evidence="7 8">
    <name type="scientific">Kiritimatiella glycovorans</name>
    <dbReference type="NCBI Taxonomy" id="1307763"/>
    <lineage>
        <taxon>Bacteria</taxon>
        <taxon>Pseudomonadati</taxon>
        <taxon>Kiritimatiellota</taxon>
        <taxon>Kiritimatiellia</taxon>
        <taxon>Kiritimatiellales</taxon>
        <taxon>Kiritimatiellaceae</taxon>
        <taxon>Kiritimatiella</taxon>
    </lineage>
</organism>
<gene>
    <name evidence="7" type="ORF">L21SP4_01360</name>
</gene>
<evidence type="ECO:0000313" key="7">
    <source>
        <dbReference type="EMBL" id="AKJ64608.1"/>
    </source>
</evidence>
<dbReference type="SUPFAM" id="SSF53098">
    <property type="entry name" value="Ribonuclease H-like"/>
    <property type="match status" value="1"/>
</dbReference>
<proteinExistence type="inferred from homology"/>
<keyword evidence="2" id="KW-0815">Transposition</keyword>
<evidence type="ECO:0000313" key="8">
    <source>
        <dbReference type="Proteomes" id="UP000035268"/>
    </source>
</evidence>
<evidence type="ECO:0000256" key="4">
    <source>
        <dbReference type="ARBA" id="ARBA00023172"/>
    </source>
</evidence>
<dbReference type="AlphaFoldDB" id="A0A0G3EE64"/>
<evidence type="ECO:0000256" key="2">
    <source>
        <dbReference type="ARBA" id="ARBA00022578"/>
    </source>
</evidence>
<keyword evidence="3" id="KW-0238">DNA-binding</keyword>
<dbReference type="PANTHER" id="PTHR33258:SF1">
    <property type="entry name" value="TRANSPOSASE INSL FOR INSERTION SEQUENCE ELEMENT IS186A-RELATED"/>
    <property type="match status" value="1"/>
</dbReference>
<dbReference type="GO" id="GO:0003677">
    <property type="term" value="F:DNA binding"/>
    <property type="evidence" value="ECO:0007669"/>
    <property type="project" value="UniProtKB-KW"/>
</dbReference>
<sequence>MPASRAGSKRAIFRQVCELIPPHLVPKLARKHGIKSRGITPWSHLVSMLYAQFTHAIGLNDVVDVLRAHRAPMASIRGAKPPSRNGLSHANKTRDPKMAEELFWSVLEYFETLRPGFGGVKFRRLPRRFKRTVYALDSTTIKLFANCMDWAKHRRRKAAAKLHLRLNLESFLPAFAIVDSARGHDSTKAHELCAGLKAGEIAVFDMAYIDYTHLFRLAERGIFWVSRVKESMNLRCVKRLVKKPAGRILRDDLVLVQNPGKRKDYPKRMRRIVARIEINGEDRIMTFFTNNFEWAASSICDLYKARWNIETFFKQIKQTLHLGDFLGHNRKAIEWQLWTALLMYVLLRFLHTCSDWAHSFTRLFTCLRAVLWQRLHLLAYLKSYGTAQGSFRMQWAPQQAYLPGLGLSPL</sequence>
<dbReference type="GO" id="GO:0006313">
    <property type="term" value="P:DNA transposition"/>
    <property type="evidence" value="ECO:0007669"/>
    <property type="project" value="InterPro"/>
</dbReference>
<evidence type="ECO:0000259" key="5">
    <source>
        <dbReference type="Pfam" id="PF01609"/>
    </source>
</evidence>
<dbReference type="OrthoDB" id="9796012at2"/>
<dbReference type="NCBIfam" id="NF033592">
    <property type="entry name" value="transpos_IS4_1"/>
    <property type="match status" value="1"/>
</dbReference>
<dbReference type="EMBL" id="CP010904">
    <property type="protein sequence ID" value="AKJ64608.1"/>
    <property type="molecule type" value="Genomic_DNA"/>
</dbReference>
<reference evidence="7 8" key="2">
    <citation type="journal article" date="2016" name="ISME J.">
        <title>Characterization of the first cultured representative of Verrucomicrobia subdivision 5 indicates the proposal of a novel phylum.</title>
        <authorList>
            <person name="Spring S."/>
            <person name="Bunk B."/>
            <person name="Sproer C."/>
            <person name="Schumann P."/>
            <person name="Rohde M."/>
            <person name="Tindall B.J."/>
            <person name="Klenk H.P."/>
        </authorList>
    </citation>
    <scope>NUCLEOTIDE SEQUENCE [LARGE SCALE GENOMIC DNA]</scope>
    <source>
        <strain evidence="7 8">L21-Fru-AB</strain>
    </source>
</reference>
<dbReference type="STRING" id="1307763.L21SP4_01360"/>
<accession>A0A0G3EE64</accession>
<dbReference type="PANTHER" id="PTHR33258">
    <property type="entry name" value="TRANSPOSASE INSL FOR INSERTION SEQUENCE ELEMENT IS186A-RELATED"/>
    <property type="match status" value="1"/>
</dbReference>
<protein>
    <submittedName>
        <fullName evidence="7">Transposase DDE domain protein</fullName>
    </submittedName>
</protein>
<evidence type="ECO:0000256" key="1">
    <source>
        <dbReference type="ARBA" id="ARBA00010075"/>
    </source>
</evidence>
<dbReference type="KEGG" id="vbl:L21SP4_01360"/>
<evidence type="ECO:0000256" key="3">
    <source>
        <dbReference type="ARBA" id="ARBA00023125"/>
    </source>
</evidence>
<dbReference type="InterPro" id="IPR047952">
    <property type="entry name" value="Transpos_IS4"/>
</dbReference>
<dbReference type="Proteomes" id="UP000035268">
    <property type="component" value="Chromosome"/>
</dbReference>
<dbReference type="Pfam" id="PF14294">
    <property type="entry name" value="DUF4372"/>
    <property type="match status" value="1"/>
</dbReference>
<feature type="domain" description="DUF4372" evidence="6">
    <location>
        <begin position="10"/>
        <end position="70"/>
    </location>
</feature>
<evidence type="ECO:0000259" key="6">
    <source>
        <dbReference type="Pfam" id="PF14294"/>
    </source>
</evidence>
<dbReference type="InterPro" id="IPR002559">
    <property type="entry name" value="Transposase_11"/>
</dbReference>
<keyword evidence="4" id="KW-0233">DNA recombination</keyword>
<reference evidence="8" key="1">
    <citation type="submission" date="2015-02" db="EMBL/GenBank/DDBJ databases">
        <title>Description and complete genome sequence of the first cultured representative of the subdivision 5 of the Verrucomicrobia phylum.</title>
        <authorList>
            <person name="Spring S."/>
            <person name="Bunk B."/>
            <person name="Sproer C."/>
            <person name="Klenk H.-P."/>
        </authorList>
    </citation>
    <scope>NUCLEOTIDE SEQUENCE [LARGE SCALE GENOMIC DNA]</scope>
    <source>
        <strain evidence="8">L21-Fru-AB</strain>
    </source>
</reference>
<dbReference type="RefSeq" id="WP_052881923.1">
    <property type="nucleotide sequence ID" value="NZ_CP010904.1"/>
</dbReference>
<dbReference type="Pfam" id="PF01609">
    <property type="entry name" value="DDE_Tnp_1"/>
    <property type="match status" value="1"/>
</dbReference>
<comment type="similarity">
    <text evidence="1">Belongs to the transposase 11 family.</text>
</comment>
<dbReference type="InterPro" id="IPR012337">
    <property type="entry name" value="RNaseH-like_sf"/>
</dbReference>
<keyword evidence="8" id="KW-1185">Reference proteome</keyword>
<dbReference type="InterPro" id="IPR025399">
    <property type="entry name" value="DUF4372"/>
</dbReference>